<dbReference type="Proteomes" id="UP000609874">
    <property type="component" value="Unassembled WGS sequence"/>
</dbReference>
<feature type="compositionally biased region" description="Gly residues" evidence="1">
    <location>
        <begin position="153"/>
        <end position="174"/>
    </location>
</feature>
<evidence type="ECO:0000313" key="4">
    <source>
        <dbReference type="Proteomes" id="UP000609874"/>
    </source>
</evidence>
<feature type="compositionally biased region" description="Polar residues" evidence="1">
    <location>
        <begin position="459"/>
        <end position="476"/>
    </location>
</feature>
<dbReference type="InterPro" id="IPR003615">
    <property type="entry name" value="HNH_nuc"/>
</dbReference>
<feature type="domain" description="HNH nuclease" evidence="2">
    <location>
        <begin position="588"/>
        <end position="640"/>
    </location>
</feature>
<reference evidence="3 4" key="1">
    <citation type="submission" date="2020-08" db="EMBL/GenBank/DDBJ databases">
        <title>A Genomic Blueprint of the Chicken Gut Microbiome.</title>
        <authorList>
            <person name="Gilroy R."/>
            <person name="Ravi A."/>
            <person name="Getino M."/>
            <person name="Pursley I."/>
            <person name="Horton D.L."/>
            <person name="Alikhan N.-F."/>
            <person name="Baker D."/>
            <person name="Gharbi K."/>
            <person name="Hall N."/>
            <person name="Watson M."/>
            <person name="Adriaenssens E.M."/>
            <person name="Foster-Nyarko E."/>
            <person name="Jarju S."/>
            <person name="Secka A."/>
            <person name="Antonio M."/>
            <person name="Oren A."/>
            <person name="Chaudhuri R."/>
            <person name="La Ragione R.M."/>
            <person name="Hildebrand F."/>
            <person name="Pallen M.J."/>
        </authorList>
    </citation>
    <scope>NUCLEOTIDE SEQUENCE [LARGE SCALE GENOMIC DNA]</scope>
    <source>
        <strain evidence="3 4">Sa2CUA1</strain>
    </source>
</reference>
<evidence type="ECO:0000256" key="1">
    <source>
        <dbReference type="SAM" id="MobiDB-lite"/>
    </source>
</evidence>
<dbReference type="Pfam" id="PF02720">
    <property type="entry name" value="DUF222"/>
    <property type="match status" value="1"/>
</dbReference>
<name>A0ABR8URM6_9MICC</name>
<feature type="region of interest" description="Disordered" evidence="1">
    <location>
        <begin position="376"/>
        <end position="518"/>
    </location>
</feature>
<dbReference type="CDD" id="cd00085">
    <property type="entry name" value="HNHc"/>
    <property type="match status" value="1"/>
</dbReference>
<dbReference type="InterPro" id="IPR003870">
    <property type="entry name" value="DUF222"/>
</dbReference>
<dbReference type="Gene3D" id="1.10.30.50">
    <property type="match status" value="1"/>
</dbReference>
<keyword evidence="4" id="KW-1185">Reference proteome</keyword>
<feature type="compositionally biased region" description="Low complexity" evidence="1">
    <location>
        <begin position="397"/>
        <end position="429"/>
    </location>
</feature>
<feature type="compositionally biased region" description="Low complexity" evidence="1">
    <location>
        <begin position="175"/>
        <end position="186"/>
    </location>
</feature>
<feature type="region of interest" description="Disordered" evidence="1">
    <location>
        <begin position="654"/>
        <end position="696"/>
    </location>
</feature>
<dbReference type="EMBL" id="JACSQD010000003">
    <property type="protein sequence ID" value="MBD7995217.1"/>
    <property type="molecule type" value="Genomic_DNA"/>
</dbReference>
<sequence>MPVFCADPAGLADVPEETLPEGFAGRLSLRGAGNLGYEETVTALQRLGMLVSWAQAQQARVAARLEALFARDLAEAAGKEEPALAMSLAAAEAAAVLNLPHMTALQLISESTRLCLEAPQTLARLAEGRIAIQHARIILDETQDLPTEIPGTAGNGGGGSGELAGDPGGSGADGSAGPSGSAAGSGTEPNGSAEEDTDADGHGQADGGFSGIEFGQLDLELDSPGVENNPDDPDGLTADRSGAGGSVAGGAGDGMTRGAGSEAEVLSARGEFERDLLNAAEGRTAAGFGRRARRLRESRFPDLIPVRHRQAKDKRRVSFQALPDGMSCLSAFIAAEKGQALFTALTGAAKAGKRSGDPRTMDQLRADILTALFLDNDDESPGIWPAPTSVPTPGRSPVPSAAPAAGSDPVPGPSHISGSDPAPAAGSGPAPAPSPTGAPAPARVLTPDSAPGPAPTAPRGNSSPIPGSTAADTSAPDQPGAGTGEERPEPQELARGPRAGRPGKGPRRAERHRTRARSGVRTEVMVLINADTLAGLNEDPAELNGYGPISPETGRRMILEALHWTPLSQDPATGEILAVGRRRRIPAGLKRWLQARDGTCRFPGCSVSVTHAEIDHTTPFAHYGPTDHANLEHLCPKHHRFKTLGHWKARQPEPGAIEWHSPTGRTYTTDPALSYAASCPPQKPEDTPPDDDPPPF</sequence>
<feature type="compositionally biased region" description="Basic residues" evidence="1">
    <location>
        <begin position="504"/>
        <end position="518"/>
    </location>
</feature>
<evidence type="ECO:0000259" key="2">
    <source>
        <dbReference type="SMART" id="SM00507"/>
    </source>
</evidence>
<proteinExistence type="predicted"/>
<protein>
    <submittedName>
        <fullName evidence="3">DUF222 domain-containing protein</fullName>
    </submittedName>
</protein>
<feature type="compositionally biased region" description="Gly residues" evidence="1">
    <location>
        <begin position="242"/>
        <end position="257"/>
    </location>
</feature>
<evidence type="ECO:0000313" key="3">
    <source>
        <dbReference type="EMBL" id="MBD7995217.1"/>
    </source>
</evidence>
<dbReference type="SMART" id="SM00507">
    <property type="entry name" value="HNHc"/>
    <property type="match status" value="1"/>
</dbReference>
<comment type="caution">
    <text evidence="3">The sequence shown here is derived from an EMBL/GenBank/DDBJ whole genome shotgun (WGS) entry which is preliminary data.</text>
</comment>
<feature type="region of interest" description="Disordered" evidence="1">
    <location>
        <begin position="143"/>
        <end position="262"/>
    </location>
</feature>
<organism evidence="3 4">
    <name type="scientific">Arthrobacter gallicola</name>
    <dbReference type="NCBI Taxonomy" id="2762225"/>
    <lineage>
        <taxon>Bacteria</taxon>
        <taxon>Bacillati</taxon>
        <taxon>Actinomycetota</taxon>
        <taxon>Actinomycetes</taxon>
        <taxon>Micrococcales</taxon>
        <taxon>Micrococcaceae</taxon>
        <taxon>Arthrobacter</taxon>
    </lineage>
</organism>
<gene>
    <name evidence="3" type="ORF">H9639_07910</name>
</gene>
<accession>A0ABR8URM6</accession>
<dbReference type="RefSeq" id="WP_191807552.1">
    <property type="nucleotide sequence ID" value="NZ_JACSQD010000003.1"/>
</dbReference>
<feature type="compositionally biased region" description="Acidic residues" evidence="1">
    <location>
        <begin position="687"/>
        <end position="696"/>
    </location>
</feature>